<organism evidence="7 8">
    <name type="scientific">Hydnum rufescens UP504</name>
    <dbReference type="NCBI Taxonomy" id="1448309"/>
    <lineage>
        <taxon>Eukaryota</taxon>
        <taxon>Fungi</taxon>
        <taxon>Dikarya</taxon>
        <taxon>Basidiomycota</taxon>
        <taxon>Agaricomycotina</taxon>
        <taxon>Agaricomycetes</taxon>
        <taxon>Cantharellales</taxon>
        <taxon>Hydnaceae</taxon>
        <taxon>Hydnum</taxon>
    </lineage>
</organism>
<keyword evidence="3" id="KW-0238">DNA-binding</keyword>
<feature type="compositionally biased region" description="Polar residues" evidence="6">
    <location>
        <begin position="31"/>
        <end position="46"/>
    </location>
</feature>
<dbReference type="OrthoDB" id="3263880at2759"/>
<protein>
    <recommendedName>
        <fullName evidence="9">Zn(2)-C6 fungal-type domain-containing protein</fullName>
    </recommendedName>
</protein>
<dbReference type="GO" id="GO:0008270">
    <property type="term" value="F:zinc ion binding"/>
    <property type="evidence" value="ECO:0007669"/>
    <property type="project" value="InterPro"/>
</dbReference>
<evidence type="ECO:0008006" key="9">
    <source>
        <dbReference type="Google" id="ProtNLM"/>
    </source>
</evidence>
<sequence length="894" mass="97952">MASKPQHTPITAIRTAPSHSSRAHPYWPSAPANSGTLPNSHDNTPPSVADDVPGQPVHTARSRAQARPKAKSPAAKSSGGGRSAQPKSTRKQFSACGGCQVRQVKCDLKDKIASNGEGASCTACSEREVNCVPVYPANAKPKAQRRGRRLQVIEKYYGKNAGEGGNVDVKDVHSALITAAGNSKNVAGPSSSSLSSSHSSSLAAPRKSCIPPLHPDFFQSPFYRSFHTQRPIVDPTEFRERFMASLQGRPEALGPIGALISMILVTWAASYGVDESGREDPALADASGLENLAAVRERRARCNMMVKEMLEIIDHHALLRKPSWDGVRVLMLIMPLTEESLNPVDRMSMYQSTISQIYNLCTHGTSLQHSGASDPDKMVVARVFWYAYVHEGITSGLRGRKLIFDDDDLRVFESTLPRVRAGGAGGLAMTPRPINDQVAFRFSTAPIRLSTACRQINYALTGPRAMARSSIDEKKLTEGWETLSACWLEFEELRSQVDTGVATFMQKPDMERFISGWQIFLFECHNVIRETLKEKAIEEAKAARAPQVFAVGESLPERQPTNVNRLLQLAESHCRELHTRVMQVIRQQLNSERFFQYDASLVRDGTFYAGNWACFEAESQEDVEVCIMALEKMRWAFSSGEVRIATLRFAWRNRHSADNTSNDYSPVVSSSVYHTPPGSFQLAPLETLDHVNGTASTSPYGRDDSPWDPLHQTVSSMPNGVATSRYRRSSSARSFGGVGDAGGSPHTPSVGGSSYSGPSSFPLTPDPSHPPAAFFGLPQPAPQQSQSSSSWFNRGAVAQRQESEPSWLPSNTSPFPSPTSQSHHHSQPYGTLSPTSHTCMTRIHSSSPNNNIIMFLPFLPDMRSLTPQYPVINPIRPPRLPGTSTRTIDATTLI</sequence>
<dbReference type="Proteomes" id="UP000886523">
    <property type="component" value="Unassembled WGS sequence"/>
</dbReference>
<reference evidence="7" key="1">
    <citation type="journal article" date="2020" name="Nat. Commun.">
        <title>Large-scale genome sequencing of mycorrhizal fungi provides insights into the early evolution of symbiotic traits.</title>
        <authorList>
            <person name="Miyauchi S."/>
            <person name="Kiss E."/>
            <person name="Kuo A."/>
            <person name="Drula E."/>
            <person name="Kohler A."/>
            <person name="Sanchez-Garcia M."/>
            <person name="Morin E."/>
            <person name="Andreopoulos B."/>
            <person name="Barry K.W."/>
            <person name="Bonito G."/>
            <person name="Buee M."/>
            <person name="Carver A."/>
            <person name="Chen C."/>
            <person name="Cichocki N."/>
            <person name="Clum A."/>
            <person name="Culley D."/>
            <person name="Crous P.W."/>
            <person name="Fauchery L."/>
            <person name="Girlanda M."/>
            <person name="Hayes R.D."/>
            <person name="Keri Z."/>
            <person name="LaButti K."/>
            <person name="Lipzen A."/>
            <person name="Lombard V."/>
            <person name="Magnuson J."/>
            <person name="Maillard F."/>
            <person name="Murat C."/>
            <person name="Nolan M."/>
            <person name="Ohm R.A."/>
            <person name="Pangilinan J."/>
            <person name="Pereira M.F."/>
            <person name="Perotto S."/>
            <person name="Peter M."/>
            <person name="Pfister S."/>
            <person name="Riley R."/>
            <person name="Sitrit Y."/>
            <person name="Stielow J.B."/>
            <person name="Szollosi G."/>
            <person name="Zifcakova L."/>
            <person name="Stursova M."/>
            <person name="Spatafora J.W."/>
            <person name="Tedersoo L."/>
            <person name="Vaario L.M."/>
            <person name="Yamada A."/>
            <person name="Yan M."/>
            <person name="Wang P."/>
            <person name="Xu J."/>
            <person name="Bruns T."/>
            <person name="Baldrian P."/>
            <person name="Vilgalys R."/>
            <person name="Dunand C."/>
            <person name="Henrissat B."/>
            <person name="Grigoriev I.V."/>
            <person name="Hibbett D."/>
            <person name="Nagy L.G."/>
            <person name="Martin F.M."/>
        </authorList>
    </citation>
    <scope>NUCLEOTIDE SEQUENCE</scope>
    <source>
        <strain evidence="7">UP504</strain>
    </source>
</reference>
<feature type="compositionally biased region" description="Polar residues" evidence="6">
    <location>
        <begin position="829"/>
        <end position="843"/>
    </location>
</feature>
<gene>
    <name evidence="7" type="ORF">BS47DRAFT_846376</name>
</gene>
<feature type="compositionally biased region" description="Low complexity" evidence="6">
    <location>
        <begin position="748"/>
        <end position="762"/>
    </location>
</feature>
<dbReference type="GO" id="GO:0000981">
    <property type="term" value="F:DNA-binding transcription factor activity, RNA polymerase II-specific"/>
    <property type="evidence" value="ECO:0007669"/>
    <property type="project" value="InterPro"/>
</dbReference>
<feature type="compositionally biased region" description="Low complexity" evidence="6">
    <location>
        <begin position="809"/>
        <end position="821"/>
    </location>
</feature>
<evidence type="ECO:0000256" key="3">
    <source>
        <dbReference type="ARBA" id="ARBA00023125"/>
    </source>
</evidence>
<dbReference type="GO" id="GO:0003677">
    <property type="term" value="F:DNA binding"/>
    <property type="evidence" value="ECO:0007669"/>
    <property type="project" value="UniProtKB-KW"/>
</dbReference>
<dbReference type="CDD" id="cd12148">
    <property type="entry name" value="fungal_TF_MHR"/>
    <property type="match status" value="1"/>
</dbReference>
<evidence type="ECO:0000256" key="1">
    <source>
        <dbReference type="ARBA" id="ARBA00022723"/>
    </source>
</evidence>
<keyword evidence="8" id="KW-1185">Reference proteome</keyword>
<accession>A0A9P6E031</accession>
<feature type="region of interest" description="Disordered" evidence="6">
    <location>
        <begin position="684"/>
        <end position="843"/>
    </location>
</feature>
<comment type="caution">
    <text evidence="7">The sequence shown here is derived from an EMBL/GenBank/DDBJ whole genome shotgun (WGS) entry which is preliminary data.</text>
</comment>
<dbReference type="AlphaFoldDB" id="A0A9P6E031"/>
<dbReference type="InterPro" id="IPR036864">
    <property type="entry name" value="Zn2-C6_fun-type_DNA-bd_sf"/>
</dbReference>
<dbReference type="EMBL" id="MU128913">
    <property type="protein sequence ID" value="KAF9520147.1"/>
    <property type="molecule type" value="Genomic_DNA"/>
</dbReference>
<evidence type="ECO:0000256" key="4">
    <source>
        <dbReference type="ARBA" id="ARBA00023163"/>
    </source>
</evidence>
<evidence type="ECO:0000313" key="7">
    <source>
        <dbReference type="EMBL" id="KAF9520147.1"/>
    </source>
</evidence>
<dbReference type="PANTHER" id="PTHR31668">
    <property type="entry name" value="GLUCOSE TRANSPORT TRANSCRIPTION REGULATOR RGT1-RELATED-RELATED"/>
    <property type="match status" value="1"/>
</dbReference>
<feature type="region of interest" description="Disordered" evidence="6">
    <location>
        <begin position="182"/>
        <end position="201"/>
    </location>
</feature>
<feature type="compositionally biased region" description="Low complexity" evidence="6">
    <location>
        <begin position="190"/>
        <end position="201"/>
    </location>
</feature>
<evidence type="ECO:0000313" key="8">
    <source>
        <dbReference type="Proteomes" id="UP000886523"/>
    </source>
</evidence>
<proteinExistence type="predicted"/>
<keyword evidence="5" id="KW-0539">Nucleus</keyword>
<keyword evidence="1" id="KW-0479">Metal-binding</keyword>
<name>A0A9P6E031_9AGAM</name>
<feature type="compositionally biased region" description="Polar residues" evidence="6">
    <location>
        <begin position="712"/>
        <end position="722"/>
    </location>
</feature>
<evidence type="ECO:0000256" key="5">
    <source>
        <dbReference type="ARBA" id="ARBA00023242"/>
    </source>
</evidence>
<feature type="compositionally biased region" description="Basic residues" evidence="6">
    <location>
        <begin position="60"/>
        <end position="70"/>
    </location>
</feature>
<keyword evidence="2" id="KW-0805">Transcription regulation</keyword>
<dbReference type="SUPFAM" id="SSF57701">
    <property type="entry name" value="Zn2/Cys6 DNA-binding domain"/>
    <property type="match status" value="1"/>
</dbReference>
<evidence type="ECO:0000256" key="2">
    <source>
        <dbReference type="ARBA" id="ARBA00023015"/>
    </source>
</evidence>
<evidence type="ECO:0000256" key="6">
    <source>
        <dbReference type="SAM" id="MobiDB-lite"/>
    </source>
</evidence>
<feature type="region of interest" description="Disordered" evidence="6">
    <location>
        <begin position="1"/>
        <end position="94"/>
    </location>
</feature>
<keyword evidence="4" id="KW-0804">Transcription</keyword>
<dbReference type="InterPro" id="IPR050797">
    <property type="entry name" value="Carb_Metab_Trans_Reg"/>
</dbReference>
<dbReference type="PANTHER" id="PTHR31668:SF26">
    <property type="entry name" value="GLUCOSE TRANSPORT TRANSCRIPTION REGULATOR RGT1-RELATED"/>
    <property type="match status" value="1"/>
</dbReference>